<feature type="chain" id="PRO_5016761334" evidence="1">
    <location>
        <begin position="23"/>
        <end position="568"/>
    </location>
</feature>
<dbReference type="Proteomes" id="UP000264702">
    <property type="component" value="Unassembled WGS sequence"/>
</dbReference>
<dbReference type="Gene3D" id="2.30.40.10">
    <property type="entry name" value="Urease, subunit C, domain 1"/>
    <property type="match status" value="1"/>
</dbReference>
<dbReference type="SUPFAM" id="SSF51338">
    <property type="entry name" value="Composite domain of metallo-dependent hydrolases"/>
    <property type="match status" value="1"/>
</dbReference>
<evidence type="ECO:0000313" key="3">
    <source>
        <dbReference type="EMBL" id="RFU17407.1"/>
    </source>
</evidence>
<dbReference type="GO" id="GO:0016810">
    <property type="term" value="F:hydrolase activity, acting on carbon-nitrogen (but not peptide) bonds"/>
    <property type="evidence" value="ECO:0007669"/>
    <property type="project" value="InterPro"/>
</dbReference>
<dbReference type="PANTHER" id="PTHR22642">
    <property type="entry name" value="IMIDAZOLONEPROPIONASE"/>
    <property type="match status" value="1"/>
</dbReference>
<dbReference type="OrthoDB" id="9767366at2"/>
<dbReference type="InterPro" id="IPR013108">
    <property type="entry name" value="Amidohydro_3"/>
</dbReference>
<dbReference type="CDD" id="cd01300">
    <property type="entry name" value="YtcJ_like"/>
    <property type="match status" value="1"/>
</dbReference>
<dbReference type="InterPro" id="IPR032466">
    <property type="entry name" value="Metal_Hydrolase"/>
</dbReference>
<organism evidence="3 4">
    <name type="scientific">Paracidobacterium acidisoli</name>
    <dbReference type="NCBI Taxonomy" id="2303751"/>
    <lineage>
        <taxon>Bacteria</taxon>
        <taxon>Pseudomonadati</taxon>
        <taxon>Acidobacteriota</taxon>
        <taxon>Terriglobia</taxon>
        <taxon>Terriglobales</taxon>
        <taxon>Acidobacteriaceae</taxon>
        <taxon>Paracidobacterium</taxon>
    </lineage>
</organism>
<sequence>MNYRTLPVFVAIFCLVSLPLFAQSSAAPAEIICFHGNILTGVALQSTRPERVTALAIAHGEILAAGDDTSILARYKGPSTELIDLHRAFVMPGFNDAHVHLGDAAQILLSVNLTGTHSLAEMQQRIRDAAQKAAPGAWITGGGWDHTLWASKQLPTRADIDAVAGSHPAYFVRVDGHIAVVSTAALRAAGITRATPDPSGGKIDRDASGNPSGIVRETARALVEKRIPAPTPELRRKGIEMVLQDAVSHGLTSVQDNSGWQDFLVYEQLEQEGRLPLRISEWLPFDAPVALLREHQAHHAKTDRMLHTTMLKGFMDGSLGSRTAALDAPYSDDPGNSGIPRYDQAKLNQMAVERAKAGFQMGFHAIGDRAVEMALDAFAAAEQADPAARSARNRIEHSQVLGPDDFARYRQLGIIASMQPNHLLTDMSWAAQRLGPDRSKYAYAWKSFLDDDVALAFGTDYPVEPITPFRGVYAAVTRQNEAGNAVFDPEERITLGQAITAYTQGSAYAEFAETWKGILAPGYAADFVVLDRDLTAVAPNAILGATVLRTVVAGKTVYQAAAAEAKRR</sequence>
<dbReference type="SUPFAM" id="SSF51556">
    <property type="entry name" value="Metallo-dependent hydrolases"/>
    <property type="match status" value="1"/>
</dbReference>
<reference evidence="3 4" key="1">
    <citation type="submission" date="2018-08" db="EMBL/GenBank/DDBJ databases">
        <title>Acidipila sp. 4G-K13, an acidobacterium isolated from forest soil.</title>
        <authorList>
            <person name="Gao Z.-H."/>
            <person name="Qiu L.-H."/>
        </authorList>
    </citation>
    <scope>NUCLEOTIDE SEQUENCE [LARGE SCALE GENOMIC DNA]</scope>
    <source>
        <strain evidence="3 4">4G-K13</strain>
    </source>
</reference>
<accession>A0A372IR31</accession>
<dbReference type="InterPro" id="IPR011059">
    <property type="entry name" value="Metal-dep_hydrolase_composite"/>
</dbReference>
<dbReference type="EMBL" id="QVQT01000002">
    <property type="protein sequence ID" value="RFU17407.1"/>
    <property type="molecule type" value="Genomic_DNA"/>
</dbReference>
<dbReference type="PANTHER" id="PTHR22642:SF2">
    <property type="entry name" value="PROTEIN LONG AFTER FAR-RED 3"/>
    <property type="match status" value="1"/>
</dbReference>
<gene>
    <name evidence="3" type="ORF">D0Y96_04400</name>
</gene>
<dbReference type="Gene3D" id="3.10.310.70">
    <property type="match status" value="1"/>
</dbReference>
<dbReference type="RefSeq" id="WP_117298156.1">
    <property type="nucleotide sequence ID" value="NZ_QVQT02000002.1"/>
</dbReference>
<dbReference type="AlphaFoldDB" id="A0A372IR31"/>
<feature type="domain" description="Amidohydrolase 3" evidence="2">
    <location>
        <begin position="81"/>
        <end position="558"/>
    </location>
</feature>
<evidence type="ECO:0000259" key="2">
    <source>
        <dbReference type="Pfam" id="PF07969"/>
    </source>
</evidence>
<dbReference type="Pfam" id="PF07969">
    <property type="entry name" value="Amidohydro_3"/>
    <property type="match status" value="1"/>
</dbReference>
<evidence type="ECO:0000256" key="1">
    <source>
        <dbReference type="SAM" id="SignalP"/>
    </source>
</evidence>
<comment type="caution">
    <text evidence="3">The sequence shown here is derived from an EMBL/GenBank/DDBJ whole genome shotgun (WGS) entry which is preliminary data.</text>
</comment>
<keyword evidence="3" id="KW-0378">Hydrolase</keyword>
<keyword evidence="4" id="KW-1185">Reference proteome</keyword>
<name>A0A372IR31_9BACT</name>
<dbReference type="Gene3D" id="3.20.20.140">
    <property type="entry name" value="Metal-dependent hydrolases"/>
    <property type="match status" value="1"/>
</dbReference>
<dbReference type="InterPro" id="IPR033932">
    <property type="entry name" value="YtcJ-like"/>
</dbReference>
<feature type="signal peptide" evidence="1">
    <location>
        <begin position="1"/>
        <end position="22"/>
    </location>
</feature>
<evidence type="ECO:0000313" key="4">
    <source>
        <dbReference type="Proteomes" id="UP000264702"/>
    </source>
</evidence>
<proteinExistence type="predicted"/>
<keyword evidence="1" id="KW-0732">Signal</keyword>
<protein>
    <submittedName>
        <fullName evidence="3">Amidohydrolase</fullName>
    </submittedName>
</protein>